<dbReference type="RefSeq" id="WP_157102705.1">
    <property type="nucleotide sequence ID" value="NZ_JAAXOP010000002.1"/>
</dbReference>
<evidence type="ECO:0000256" key="10">
    <source>
        <dbReference type="ARBA" id="ARBA00023163"/>
    </source>
</evidence>
<evidence type="ECO:0000256" key="12">
    <source>
        <dbReference type="PIRSR" id="PIRSR602481-2"/>
    </source>
</evidence>
<comment type="cofactor">
    <cofactor evidence="11">
        <name>Zn(2+)</name>
        <dbReference type="ChEBI" id="CHEBI:29105"/>
    </cofactor>
    <text evidence="11">Binds 1 zinc ion per subunit.</text>
</comment>
<dbReference type="GO" id="GO:0045892">
    <property type="term" value="P:negative regulation of DNA-templated transcription"/>
    <property type="evidence" value="ECO:0007669"/>
    <property type="project" value="TreeGrafter"/>
</dbReference>
<dbReference type="SUPFAM" id="SSF46785">
    <property type="entry name" value="Winged helix' DNA-binding domain"/>
    <property type="match status" value="1"/>
</dbReference>
<dbReference type="EMBL" id="JAAXOP010000002">
    <property type="protein sequence ID" value="NKY49321.1"/>
    <property type="molecule type" value="Genomic_DNA"/>
</dbReference>
<keyword evidence="4" id="KW-0963">Cytoplasm</keyword>
<feature type="binding site" evidence="11">
    <location>
        <position position="95"/>
    </location>
    <ligand>
        <name>Zn(2+)</name>
        <dbReference type="ChEBI" id="CHEBI:29105"/>
    </ligand>
</feature>
<evidence type="ECO:0000256" key="8">
    <source>
        <dbReference type="ARBA" id="ARBA00023015"/>
    </source>
</evidence>
<evidence type="ECO:0000256" key="3">
    <source>
        <dbReference type="ARBA" id="ARBA00011738"/>
    </source>
</evidence>
<comment type="caution">
    <text evidence="13">The sequence shown here is derived from an EMBL/GenBank/DDBJ whole genome shotgun (WGS) entry which is preliminary data.</text>
</comment>
<dbReference type="FunFam" id="1.10.10.10:FF:000459">
    <property type="entry name" value="Ferric uptake regulation protein"/>
    <property type="match status" value="1"/>
</dbReference>
<dbReference type="CDD" id="cd07153">
    <property type="entry name" value="Fur_like"/>
    <property type="match status" value="1"/>
</dbReference>
<accession>A0A846XVB8</accession>
<feature type="binding site" evidence="12">
    <location>
        <position position="89"/>
    </location>
    <ligand>
        <name>Fe cation</name>
        <dbReference type="ChEBI" id="CHEBI:24875"/>
    </ligand>
</feature>
<evidence type="ECO:0000256" key="6">
    <source>
        <dbReference type="ARBA" id="ARBA00022723"/>
    </source>
</evidence>
<evidence type="ECO:0000256" key="5">
    <source>
        <dbReference type="ARBA" id="ARBA00022491"/>
    </source>
</evidence>
<feature type="binding site" evidence="11">
    <location>
        <position position="135"/>
    </location>
    <ligand>
        <name>Zn(2+)</name>
        <dbReference type="ChEBI" id="CHEBI:29105"/>
    </ligand>
</feature>
<feature type="binding site" evidence="12">
    <location>
        <position position="127"/>
    </location>
    <ligand>
        <name>Fe cation</name>
        <dbReference type="ChEBI" id="CHEBI:24875"/>
    </ligand>
</feature>
<name>A0A846XVB8_9NOCA</name>
<dbReference type="Gene3D" id="3.30.1490.190">
    <property type="match status" value="1"/>
</dbReference>
<keyword evidence="7 11" id="KW-0862">Zinc</keyword>
<comment type="similarity">
    <text evidence="2">Belongs to the Fur family.</text>
</comment>
<dbReference type="GO" id="GO:0000976">
    <property type="term" value="F:transcription cis-regulatory region binding"/>
    <property type="evidence" value="ECO:0007669"/>
    <property type="project" value="TreeGrafter"/>
</dbReference>
<dbReference type="GO" id="GO:1900376">
    <property type="term" value="P:regulation of secondary metabolite biosynthetic process"/>
    <property type="evidence" value="ECO:0007669"/>
    <property type="project" value="TreeGrafter"/>
</dbReference>
<keyword evidence="12" id="KW-0408">Iron</keyword>
<protein>
    <submittedName>
        <fullName evidence="13">Transcriptional repressor</fullName>
    </submittedName>
</protein>
<keyword evidence="9" id="KW-0238">DNA-binding</keyword>
<dbReference type="InterPro" id="IPR036388">
    <property type="entry name" value="WH-like_DNA-bd_sf"/>
</dbReference>
<keyword evidence="6 11" id="KW-0479">Metal-binding</keyword>
<evidence type="ECO:0000313" key="14">
    <source>
        <dbReference type="Proteomes" id="UP000565711"/>
    </source>
</evidence>
<keyword evidence="10" id="KW-0804">Transcription</keyword>
<organism evidence="13 14">
    <name type="scientific">Nocardia vermiculata</name>
    <dbReference type="NCBI Taxonomy" id="257274"/>
    <lineage>
        <taxon>Bacteria</taxon>
        <taxon>Bacillati</taxon>
        <taxon>Actinomycetota</taxon>
        <taxon>Actinomycetes</taxon>
        <taxon>Mycobacteriales</taxon>
        <taxon>Nocardiaceae</taxon>
        <taxon>Nocardia</taxon>
    </lineage>
</organism>
<gene>
    <name evidence="13" type="ORF">HGA08_03725</name>
</gene>
<feature type="binding site" evidence="11">
    <location>
        <position position="138"/>
    </location>
    <ligand>
        <name>Zn(2+)</name>
        <dbReference type="ChEBI" id="CHEBI:29105"/>
    </ligand>
</feature>
<dbReference type="Proteomes" id="UP000565711">
    <property type="component" value="Unassembled WGS sequence"/>
</dbReference>
<proteinExistence type="inferred from homology"/>
<dbReference type="PANTHER" id="PTHR33202:SF2">
    <property type="entry name" value="FERRIC UPTAKE REGULATION PROTEIN"/>
    <property type="match status" value="1"/>
</dbReference>
<comment type="subunit">
    <text evidence="3">Homodimer.</text>
</comment>
<evidence type="ECO:0000256" key="4">
    <source>
        <dbReference type="ARBA" id="ARBA00022490"/>
    </source>
</evidence>
<dbReference type="GO" id="GO:0003700">
    <property type="term" value="F:DNA-binding transcription factor activity"/>
    <property type="evidence" value="ECO:0007669"/>
    <property type="project" value="InterPro"/>
</dbReference>
<evidence type="ECO:0000256" key="11">
    <source>
        <dbReference type="PIRSR" id="PIRSR602481-1"/>
    </source>
</evidence>
<evidence type="ECO:0000313" key="13">
    <source>
        <dbReference type="EMBL" id="NKY49321.1"/>
    </source>
</evidence>
<dbReference type="InterPro" id="IPR002481">
    <property type="entry name" value="FUR"/>
</dbReference>
<dbReference type="GO" id="GO:0005829">
    <property type="term" value="C:cytosol"/>
    <property type="evidence" value="ECO:0007669"/>
    <property type="project" value="TreeGrafter"/>
</dbReference>
<dbReference type="AlphaFoldDB" id="A0A846XVB8"/>
<comment type="cofactor">
    <cofactor evidence="12">
        <name>Mn(2+)</name>
        <dbReference type="ChEBI" id="CHEBI:29035"/>
    </cofactor>
    <cofactor evidence="12">
        <name>Fe(2+)</name>
        <dbReference type="ChEBI" id="CHEBI:29033"/>
    </cofactor>
    <text evidence="12">Binds 1 Mn(2+) or Fe(2+) ion per subunit.</text>
</comment>
<dbReference type="Gene3D" id="1.10.10.10">
    <property type="entry name" value="Winged helix-like DNA-binding domain superfamily/Winged helix DNA-binding domain"/>
    <property type="match status" value="1"/>
</dbReference>
<feature type="binding site" evidence="11">
    <location>
        <position position="98"/>
    </location>
    <ligand>
        <name>Zn(2+)</name>
        <dbReference type="ChEBI" id="CHEBI:29105"/>
    </ligand>
</feature>
<dbReference type="Pfam" id="PF01475">
    <property type="entry name" value="FUR"/>
    <property type="match status" value="1"/>
</dbReference>
<keyword evidence="8" id="KW-0805">Transcription regulation</keyword>
<dbReference type="PANTHER" id="PTHR33202">
    <property type="entry name" value="ZINC UPTAKE REGULATION PROTEIN"/>
    <property type="match status" value="1"/>
</dbReference>
<evidence type="ECO:0000256" key="2">
    <source>
        <dbReference type="ARBA" id="ARBA00007957"/>
    </source>
</evidence>
<evidence type="ECO:0000256" key="9">
    <source>
        <dbReference type="ARBA" id="ARBA00023125"/>
    </source>
</evidence>
<evidence type="ECO:0000256" key="1">
    <source>
        <dbReference type="ARBA" id="ARBA00004496"/>
    </source>
</evidence>
<dbReference type="InterPro" id="IPR036390">
    <property type="entry name" value="WH_DNA-bd_sf"/>
</dbReference>
<sequence length="151" mass="16632">MIVPEKTGTAEKTVGIRSTRQRSAITALLGDIEEFRSAQDLHDELRRRGEGIGLTTVYRTLQSLADAGKVDVLRTDTGESVYRQCSKGHHHHLVCRQCGRTVEVEGPTVEAWAEAIAGEHGFTDISHTMEVFGTCRDCAAVTAARRERTSH</sequence>
<dbReference type="InterPro" id="IPR043135">
    <property type="entry name" value="Fur_C"/>
</dbReference>
<comment type="subcellular location">
    <subcellularLocation>
        <location evidence="1">Cytoplasm</location>
    </subcellularLocation>
</comment>
<reference evidence="13 14" key="1">
    <citation type="submission" date="2020-04" db="EMBL/GenBank/DDBJ databases">
        <title>MicrobeNet Type strains.</title>
        <authorList>
            <person name="Nicholson A.C."/>
        </authorList>
    </citation>
    <scope>NUCLEOTIDE SEQUENCE [LARGE SCALE GENOMIC DNA]</scope>
    <source>
        <strain evidence="13 14">JCM 12354</strain>
    </source>
</reference>
<keyword evidence="14" id="KW-1185">Reference proteome</keyword>
<dbReference type="GO" id="GO:0008270">
    <property type="term" value="F:zinc ion binding"/>
    <property type="evidence" value="ECO:0007669"/>
    <property type="project" value="TreeGrafter"/>
</dbReference>
<keyword evidence="5" id="KW-0678">Repressor</keyword>
<feature type="binding site" evidence="12">
    <location>
        <position position="110"/>
    </location>
    <ligand>
        <name>Fe cation</name>
        <dbReference type="ChEBI" id="CHEBI:24875"/>
    </ligand>
</feature>
<evidence type="ECO:0000256" key="7">
    <source>
        <dbReference type="ARBA" id="ARBA00022833"/>
    </source>
</evidence>